<evidence type="ECO:0000313" key="2">
    <source>
        <dbReference type="RefSeq" id="XP_010476036.1"/>
    </source>
</evidence>
<gene>
    <name evidence="2" type="primary">LOC104755369</name>
</gene>
<sequence length="657" mass="72729">MMKMKEATQEESVTATSVLWDINRCPLPDGCAPRLVRPSIKRLLENHGYHGDVTVTAFGDLSGVPVDFLREVFSSGINLNVVTLHHLNILDLIDTDDIDPPPTNFMVLSPRKECGRLSDLLKLYGHNPLQPFPFESFESIIMEDSEEETGGSALWDCLICACDPPGQIFENLIAHLSDEEHHHYFRHEMATRWMPPDPDDDAAVVHSPANAMLTNYAPPPPHVIDWEVAKVVGETVVFWDINSCPVPLGFDASLVGLCIKRFLRKEGYSGHVTIEAIGVLADVPNDTLEKVYSGGITLHNVPYGPSDTVKLVFERSNRPGPLCNIMVISNAKIFAWESKSQTLRCNLLKPFPIDSIQRFCVAESVEEDQCSETGESAFLICSLCNYHSLPFHRFGSFAMHLNSRRHQQKLSELLPISKQLQCLSAPLSESPEKDLGAVTSVFWDINMCPVPPGCVPRRVGPCIKQFLENKGYSGPLTITAIGVLTDVPNDILEGVYSSGISLNNIASVSETGFFATVDRLICEFTVENPPPANLMVISDAKSFTSDDAFSLESRGYNILQPVPCDSLERFFLAASEALEEEDKCSETSESAFWICSVCDDLRGQGFGSFTTHVTSWSHKRKLLDWLPGNARFLRKECAPNLGDQATSESGIRSSRET</sequence>
<accession>A0ABM0WTR6</accession>
<protein>
    <submittedName>
        <fullName evidence="2">Uncharacterized protein LOC104755369 isoform X1</fullName>
    </submittedName>
</protein>
<dbReference type="PANTHER" id="PTHR14379:SF19">
    <property type="entry name" value="ENDONUCLEASE OR GLYCOSYL HYDROLASE-RELATED"/>
    <property type="match status" value="1"/>
</dbReference>
<proteinExistence type="predicted"/>
<name>A0ABM0WTR6_CAMSA</name>
<dbReference type="InterPro" id="IPR024768">
    <property type="entry name" value="Marf1"/>
</dbReference>
<organism evidence="1 2">
    <name type="scientific">Camelina sativa</name>
    <name type="common">False flax</name>
    <name type="synonym">Myagrum sativum</name>
    <dbReference type="NCBI Taxonomy" id="90675"/>
    <lineage>
        <taxon>Eukaryota</taxon>
        <taxon>Viridiplantae</taxon>
        <taxon>Streptophyta</taxon>
        <taxon>Embryophyta</taxon>
        <taxon>Tracheophyta</taxon>
        <taxon>Spermatophyta</taxon>
        <taxon>Magnoliopsida</taxon>
        <taxon>eudicotyledons</taxon>
        <taxon>Gunneridae</taxon>
        <taxon>Pentapetalae</taxon>
        <taxon>rosids</taxon>
        <taxon>malvids</taxon>
        <taxon>Brassicales</taxon>
        <taxon>Brassicaceae</taxon>
        <taxon>Camelineae</taxon>
        <taxon>Camelina</taxon>
    </lineage>
</organism>
<dbReference type="Proteomes" id="UP000694864">
    <property type="component" value="Chromosome 17"/>
</dbReference>
<reference evidence="2" key="2">
    <citation type="submission" date="2025-08" db="UniProtKB">
        <authorList>
            <consortium name="RefSeq"/>
        </authorList>
    </citation>
    <scope>IDENTIFICATION</scope>
    <source>
        <tissue evidence="2">Leaf</tissue>
    </source>
</reference>
<dbReference type="PANTHER" id="PTHR14379">
    <property type="entry name" value="LIMKAIN B LKAP"/>
    <property type="match status" value="1"/>
</dbReference>
<dbReference type="CDD" id="cd10910">
    <property type="entry name" value="PIN_limkain_b1_N_like"/>
    <property type="match status" value="3"/>
</dbReference>
<reference evidence="1" key="1">
    <citation type="journal article" date="2014" name="Nat. Commun.">
        <title>The emerging biofuel crop Camelina sativa retains a highly undifferentiated hexaploid genome structure.</title>
        <authorList>
            <person name="Kagale S."/>
            <person name="Koh C."/>
            <person name="Nixon J."/>
            <person name="Bollina V."/>
            <person name="Clarke W.E."/>
            <person name="Tuteja R."/>
            <person name="Spillane C."/>
            <person name="Robinson S.J."/>
            <person name="Links M.G."/>
            <person name="Clarke C."/>
            <person name="Higgins E.E."/>
            <person name="Huebert T."/>
            <person name="Sharpe A.G."/>
            <person name="Parkin I.A."/>
        </authorList>
    </citation>
    <scope>NUCLEOTIDE SEQUENCE [LARGE SCALE GENOMIC DNA]</scope>
    <source>
        <strain evidence="1">cv. DH55</strain>
    </source>
</reference>
<dbReference type="GeneID" id="104755369"/>
<dbReference type="RefSeq" id="XP_010476036.1">
    <property type="nucleotide sequence ID" value="XM_010477734.2"/>
</dbReference>
<keyword evidence="1" id="KW-1185">Reference proteome</keyword>
<evidence type="ECO:0000313" key="1">
    <source>
        <dbReference type="Proteomes" id="UP000694864"/>
    </source>
</evidence>